<organism evidence="9 10">
    <name type="scientific">Mycena sanguinolenta</name>
    <dbReference type="NCBI Taxonomy" id="230812"/>
    <lineage>
        <taxon>Eukaryota</taxon>
        <taxon>Fungi</taxon>
        <taxon>Dikarya</taxon>
        <taxon>Basidiomycota</taxon>
        <taxon>Agaricomycotina</taxon>
        <taxon>Agaricomycetes</taxon>
        <taxon>Agaricomycetidae</taxon>
        <taxon>Agaricales</taxon>
        <taxon>Marasmiineae</taxon>
        <taxon>Mycenaceae</taxon>
        <taxon>Mycena</taxon>
    </lineage>
</organism>
<evidence type="ECO:0000259" key="8">
    <source>
        <dbReference type="Pfam" id="PF02913"/>
    </source>
</evidence>
<keyword evidence="10" id="KW-1185">Reference proteome</keyword>
<dbReference type="Gene3D" id="3.30.70.2740">
    <property type="match status" value="1"/>
</dbReference>
<keyword evidence="3" id="KW-0285">Flavoprotein</keyword>
<protein>
    <recommendedName>
        <fullName evidence="6">D-lactate dehydrogenase (cytochrome)</fullName>
        <ecNumber evidence="6">1.1.2.4</ecNumber>
    </recommendedName>
</protein>
<dbReference type="InterPro" id="IPR004113">
    <property type="entry name" value="FAD-bd_oxidored_4_C"/>
</dbReference>
<comment type="similarity">
    <text evidence="2">Belongs to the FAD-binding oxidoreductase/transferase type 4 family.</text>
</comment>
<dbReference type="EC" id="1.1.2.4" evidence="6"/>
<keyword evidence="4" id="KW-0274">FAD</keyword>
<evidence type="ECO:0000256" key="6">
    <source>
        <dbReference type="ARBA" id="ARBA00038897"/>
    </source>
</evidence>
<dbReference type="InterPro" id="IPR016171">
    <property type="entry name" value="Vanillyl_alc_oxidase_C-sub2"/>
</dbReference>
<dbReference type="GO" id="GO:0004458">
    <property type="term" value="F:D-lactate dehydrogenase (cytochrome) activity"/>
    <property type="evidence" value="ECO:0007669"/>
    <property type="project" value="UniProtKB-EC"/>
</dbReference>
<proteinExistence type="inferred from homology"/>
<evidence type="ECO:0000313" key="9">
    <source>
        <dbReference type="EMBL" id="KAF7375708.1"/>
    </source>
</evidence>
<dbReference type="PANTHER" id="PTHR11748">
    <property type="entry name" value="D-LACTATE DEHYDROGENASE"/>
    <property type="match status" value="1"/>
</dbReference>
<evidence type="ECO:0000256" key="3">
    <source>
        <dbReference type="ARBA" id="ARBA00022630"/>
    </source>
</evidence>
<feature type="domain" description="FAD-binding oxidoreductase/transferase type 4 C-terminal" evidence="8">
    <location>
        <begin position="8"/>
        <end position="121"/>
    </location>
</feature>
<accession>A0A8H6ZAW7</accession>
<evidence type="ECO:0000256" key="4">
    <source>
        <dbReference type="ARBA" id="ARBA00022827"/>
    </source>
</evidence>
<dbReference type="EMBL" id="JACAZH010000002">
    <property type="protein sequence ID" value="KAF7375708.1"/>
    <property type="molecule type" value="Genomic_DNA"/>
</dbReference>
<reference evidence="9" key="1">
    <citation type="submission" date="2020-05" db="EMBL/GenBank/DDBJ databases">
        <title>Mycena genomes resolve the evolution of fungal bioluminescence.</title>
        <authorList>
            <person name="Tsai I.J."/>
        </authorList>
    </citation>
    <scope>NUCLEOTIDE SEQUENCE</scope>
    <source>
        <strain evidence="9">160909Yilan</strain>
    </source>
</reference>
<dbReference type="PANTHER" id="PTHR11748:SF111">
    <property type="entry name" value="D-LACTATE DEHYDROGENASE, MITOCHONDRIAL-RELATED"/>
    <property type="match status" value="1"/>
</dbReference>
<dbReference type="InterPro" id="IPR016164">
    <property type="entry name" value="FAD-linked_Oxase-like_C"/>
</dbReference>
<dbReference type="FunFam" id="3.30.70.2740:FF:000001">
    <property type="entry name" value="D-lactate dehydrogenase mitochondrial"/>
    <property type="match status" value="1"/>
</dbReference>
<evidence type="ECO:0000256" key="1">
    <source>
        <dbReference type="ARBA" id="ARBA00001974"/>
    </source>
</evidence>
<comment type="caution">
    <text evidence="9">The sequence shown here is derived from an EMBL/GenBank/DDBJ whole genome shotgun (WGS) entry which is preliminary data.</text>
</comment>
<dbReference type="Pfam" id="PF02913">
    <property type="entry name" value="FAD-oxidase_C"/>
    <property type="match status" value="1"/>
</dbReference>
<evidence type="ECO:0000256" key="7">
    <source>
        <dbReference type="ARBA" id="ARBA00051436"/>
    </source>
</evidence>
<evidence type="ECO:0000256" key="2">
    <source>
        <dbReference type="ARBA" id="ARBA00008000"/>
    </source>
</evidence>
<dbReference type="GO" id="GO:0050660">
    <property type="term" value="F:flavin adenine dinucleotide binding"/>
    <property type="evidence" value="ECO:0007669"/>
    <property type="project" value="InterPro"/>
</dbReference>
<dbReference type="GO" id="GO:1903457">
    <property type="term" value="P:lactate catabolic process"/>
    <property type="evidence" value="ECO:0007669"/>
    <property type="project" value="TreeGrafter"/>
</dbReference>
<comment type="catalytic activity">
    <reaction evidence="7">
        <text>(R)-lactate + 2 Fe(III)-[cytochrome c] = 2 Fe(II)-[cytochrome c] + pyruvate + 2 H(+)</text>
        <dbReference type="Rhea" id="RHEA:13521"/>
        <dbReference type="Rhea" id="RHEA-COMP:10350"/>
        <dbReference type="Rhea" id="RHEA-COMP:14399"/>
        <dbReference type="ChEBI" id="CHEBI:15361"/>
        <dbReference type="ChEBI" id="CHEBI:15378"/>
        <dbReference type="ChEBI" id="CHEBI:16004"/>
        <dbReference type="ChEBI" id="CHEBI:29033"/>
        <dbReference type="ChEBI" id="CHEBI:29034"/>
        <dbReference type="EC" id="1.1.2.4"/>
    </reaction>
</comment>
<keyword evidence="5" id="KW-0560">Oxidoreductase</keyword>
<dbReference type="OrthoDB" id="7786253at2759"/>
<evidence type="ECO:0000313" key="10">
    <source>
        <dbReference type="Proteomes" id="UP000623467"/>
    </source>
</evidence>
<comment type="cofactor">
    <cofactor evidence="1">
        <name>FAD</name>
        <dbReference type="ChEBI" id="CHEBI:57692"/>
    </cofactor>
</comment>
<dbReference type="Proteomes" id="UP000623467">
    <property type="component" value="Unassembled WGS sequence"/>
</dbReference>
<dbReference type="AlphaFoldDB" id="A0A8H6ZAW7"/>
<dbReference type="GO" id="GO:0005739">
    <property type="term" value="C:mitochondrion"/>
    <property type="evidence" value="ECO:0007669"/>
    <property type="project" value="TreeGrafter"/>
</dbReference>
<name>A0A8H6ZAW7_9AGAR</name>
<sequence length="133" mass="14603">MLINHANYSVPISKLPQLVLETKEDLERTGLKYNTVGHIGDGNFHTLLLFKTDEELQKVKDASHRMVQRAIALDGTCTGEHGVGIGKREFLAEELGAGTVALMKAIKHTVDPLGLMNPGKLCPDDEESESEQH</sequence>
<dbReference type="FunFam" id="1.10.45.10:FF:000001">
    <property type="entry name" value="D-lactate dehydrogenase mitochondrial"/>
    <property type="match status" value="1"/>
</dbReference>
<evidence type="ECO:0000256" key="5">
    <source>
        <dbReference type="ARBA" id="ARBA00023002"/>
    </source>
</evidence>
<gene>
    <name evidence="9" type="ORF">MSAN_00460300</name>
</gene>
<dbReference type="GO" id="GO:0008720">
    <property type="term" value="F:D-lactate dehydrogenase (NAD+) activity"/>
    <property type="evidence" value="ECO:0007669"/>
    <property type="project" value="TreeGrafter"/>
</dbReference>
<dbReference type="SUPFAM" id="SSF55103">
    <property type="entry name" value="FAD-linked oxidases, C-terminal domain"/>
    <property type="match status" value="1"/>
</dbReference>
<dbReference type="Gene3D" id="1.10.45.10">
    <property type="entry name" value="Vanillyl-alcohol Oxidase, Chain A, domain 4"/>
    <property type="match status" value="1"/>
</dbReference>